<evidence type="ECO:0000313" key="11">
    <source>
        <dbReference type="Proteomes" id="UP000295560"/>
    </source>
</evidence>
<name>A0A4R1HYP0_PSEEN</name>
<dbReference type="EC" id="5.1.1.7" evidence="3 8"/>
<feature type="binding site" evidence="8">
    <location>
        <begin position="222"/>
        <end position="223"/>
    </location>
    <ligand>
        <name>substrate</name>
    </ligand>
</feature>
<dbReference type="PANTHER" id="PTHR31689">
    <property type="entry name" value="DIAMINOPIMELATE EPIMERASE, CHLOROPLASTIC"/>
    <property type="match status" value="1"/>
</dbReference>
<feature type="active site" description="Proton acceptor" evidence="8">
    <location>
        <position position="221"/>
    </location>
</feature>
<proteinExistence type="inferred from homology"/>
<dbReference type="GO" id="GO:0008837">
    <property type="term" value="F:diaminopimelate epimerase activity"/>
    <property type="evidence" value="ECO:0007669"/>
    <property type="project" value="UniProtKB-UniRule"/>
</dbReference>
<keyword evidence="6 8" id="KW-0413">Isomerase</keyword>
<feature type="binding site" evidence="8">
    <location>
        <begin position="212"/>
        <end position="213"/>
    </location>
    <ligand>
        <name>substrate</name>
    </ligand>
</feature>
<dbReference type="AlphaFoldDB" id="A0A4R1HYP0"/>
<feature type="site" description="Could be important to modulate the pK values of the two catalytic cysteine residues" evidence="8">
    <location>
        <position position="165"/>
    </location>
</feature>
<reference evidence="10 11" key="1">
    <citation type="submission" date="2019-03" db="EMBL/GenBank/DDBJ databases">
        <title>Sequencing the genomes of 1000 actinobacteria strains.</title>
        <authorList>
            <person name="Klenk H.-P."/>
        </authorList>
    </citation>
    <scope>NUCLEOTIDE SEQUENCE [LARGE SCALE GENOMIC DNA]</scope>
    <source>
        <strain evidence="10 11">DSM 44969</strain>
    </source>
</reference>
<feature type="active site" description="Proton donor" evidence="8">
    <location>
        <position position="92"/>
    </location>
</feature>
<comment type="similarity">
    <text evidence="2 8">Belongs to the diaminopimelate epimerase family.</text>
</comment>
<dbReference type="InterPro" id="IPR018510">
    <property type="entry name" value="DAP_epimerase_AS"/>
</dbReference>
<keyword evidence="4 8" id="KW-0028">Amino-acid biosynthesis</keyword>
<comment type="catalytic activity">
    <reaction evidence="7 8">
        <text>(2S,6S)-2,6-diaminopimelate = meso-2,6-diaminopimelate</text>
        <dbReference type="Rhea" id="RHEA:15393"/>
        <dbReference type="ChEBI" id="CHEBI:57609"/>
        <dbReference type="ChEBI" id="CHEBI:57791"/>
        <dbReference type="EC" id="5.1.1.7"/>
    </reaction>
</comment>
<comment type="function">
    <text evidence="8">Catalyzes the stereoinversion of LL-2,6-diaminopimelate (L,L-DAP) to meso-diaminopimelate (meso-DAP), a precursor of L-lysine and an essential component of the bacterial peptidoglycan.</text>
</comment>
<dbReference type="Gene3D" id="3.10.310.10">
    <property type="entry name" value="Diaminopimelate Epimerase, Chain A, domain 1"/>
    <property type="match status" value="2"/>
</dbReference>
<comment type="caution">
    <text evidence="8">Lacks conserved residue(s) required for the propagation of feature annotation.</text>
</comment>
<dbReference type="NCBIfam" id="TIGR00652">
    <property type="entry name" value="DapF"/>
    <property type="match status" value="1"/>
</dbReference>
<comment type="caution">
    <text evidence="10">The sequence shown here is derived from an EMBL/GenBank/DDBJ whole genome shotgun (WGS) entry which is preliminary data.</text>
</comment>
<keyword evidence="11" id="KW-1185">Reference proteome</keyword>
<dbReference type="GO" id="GO:0005829">
    <property type="term" value="C:cytosol"/>
    <property type="evidence" value="ECO:0007669"/>
    <property type="project" value="TreeGrafter"/>
</dbReference>
<feature type="binding site" evidence="8">
    <location>
        <position position="194"/>
    </location>
    <ligand>
        <name>substrate</name>
    </ligand>
</feature>
<dbReference type="PANTHER" id="PTHR31689:SF0">
    <property type="entry name" value="DIAMINOPIMELATE EPIMERASE"/>
    <property type="match status" value="1"/>
</dbReference>
<evidence type="ECO:0000313" key="10">
    <source>
        <dbReference type="EMBL" id="TCK26683.1"/>
    </source>
</evidence>
<comment type="subcellular location">
    <subcellularLocation>
        <location evidence="8">Cytoplasm</location>
    </subcellularLocation>
</comment>
<gene>
    <name evidence="8" type="primary">dapF</name>
    <name evidence="10" type="ORF">EV378_2525</name>
</gene>
<evidence type="ECO:0000256" key="7">
    <source>
        <dbReference type="ARBA" id="ARBA00051712"/>
    </source>
</evidence>
<evidence type="ECO:0000256" key="2">
    <source>
        <dbReference type="ARBA" id="ARBA00010219"/>
    </source>
</evidence>
<evidence type="ECO:0000256" key="6">
    <source>
        <dbReference type="ARBA" id="ARBA00023235"/>
    </source>
</evidence>
<dbReference type="GO" id="GO:0009089">
    <property type="term" value="P:lysine biosynthetic process via diaminopimelate"/>
    <property type="evidence" value="ECO:0007669"/>
    <property type="project" value="UniProtKB-UniRule"/>
</dbReference>
<sequence>MGWPDGSSGRAAPLTSLVGMSVRFVKGHGTENDFVLVPDPHDELDIGPDAVRAICDRRAGIGGDGLIRVATAPSGGWFMDYRNSDGSLAEMCGNGVRVFARYLVDSGLESRREFVVHTRAGERAVTVADDLVTVEMGRAALGVRSTATVTGTTLDGTAVDVGNPHLVCPVDDVDALDLSTAPGFDAAVFPHGVNVEFVTRTAPDAVRFRVFERGSGETRSCGTGIVAAAAATLDGGTGTVTVDTPGGRTWATITDTGATLCGPAVLVASGEIDDRWLAPLLPTRV</sequence>
<protein>
    <recommendedName>
        <fullName evidence="3 8">Diaminopimelate epimerase</fullName>
        <shortName evidence="8">DAP epimerase</shortName>
        <ecNumber evidence="3 8">5.1.1.7</ecNumber>
    </recommendedName>
    <alternativeName>
        <fullName evidence="8">PLP-independent amino acid racemase</fullName>
    </alternativeName>
</protein>
<evidence type="ECO:0000256" key="9">
    <source>
        <dbReference type="PROSITE-ProRule" id="PRU10125"/>
    </source>
</evidence>
<evidence type="ECO:0000256" key="4">
    <source>
        <dbReference type="ARBA" id="ARBA00022605"/>
    </source>
</evidence>
<keyword evidence="8" id="KW-0963">Cytoplasm</keyword>
<comment type="pathway">
    <text evidence="1 8">Amino-acid biosynthesis; L-lysine biosynthesis via DAP pathway; DL-2,6-diaminopimelate from LL-2,6-diaminopimelate: step 1/1.</text>
</comment>
<organism evidence="10 11">
    <name type="scientific">Pseudonocardia endophytica</name>
    <dbReference type="NCBI Taxonomy" id="401976"/>
    <lineage>
        <taxon>Bacteria</taxon>
        <taxon>Bacillati</taxon>
        <taxon>Actinomycetota</taxon>
        <taxon>Actinomycetes</taxon>
        <taxon>Pseudonocardiales</taxon>
        <taxon>Pseudonocardiaceae</taxon>
        <taxon>Pseudonocardia</taxon>
    </lineage>
</organism>
<feature type="active site" evidence="9">
    <location>
        <position position="92"/>
    </location>
</feature>
<evidence type="ECO:0000256" key="3">
    <source>
        <dbReference type="ARBA" id="ARBA00013080"/>
    </source>
</evidence>
<dbReference type="SUPFAM" id="SSF54506">
    <property type="entry name" value="Diaminopimelate epimerase-like"/>
    <property type="match status" value="2"/>
</dbReference>
<feature type="binding site" evidence="8">
    <location>
        <position position="32"/>
    </location>
    <ligand>
        <name>substrate</name>
    </ligand>
</feature>
<dbReference type="PROSITE" id="PS01326">
    <property type="entry name" value="DAP_EPIMERASE"/>
    <property type="match status" value="1"/>
</dbReference>
<dbReference type="EMBL" id="SMFZ01000001">
    <property type="protein sequence ID" value="TCK26683.1"/>
    <property type="molecule type" value="Genomic_DNA"/>
</dbReference>
<feature type="site" description="Could be important to modulate the pK values of the two catalytic cysteine residues" evidence="8">
    <location>
        <position position="212"/>
    </location>
</feature>
<dbReference type="UniPathway" id="UPA00034">
    <property type="reaction ID" value="UER00025"/>
</dbReference>
<keyword evidence="5 8" id="KW-0457">Lysine biosynthesis</keyword>
<feature type="binding site" evidence="8">
    <location>
        <begin position="93"/>
        <end position="94"/>
    </location>
    <ligand>
        <name>substrate</name>
    </ligand>
</feature>
<evidence type="ECO:0000256" key="1">
    <source>
        <dbReference type="ARBA" id="ARBA00005196"/>
    </source>
</evidence>
<feature type="binding site" evidence="8">
    <location>
        <position position="163"/>
    </location>
    <ligand>
        <name>substrate</name>
    </ligand>
</feature>
<accession>A0A4R1HYP0</accession>
<evidence type="ECO:0000256" key="8">
    <source>
        <dbReference type="HAMAP-Rule" id="MF_00197"/>
    </source>
</evidence>
<dbReference type="HAMAP" id="MF_00197">
    <property type="entry name" value="DAP_epimerase"/>
    <property type="match status" value="1"/>
</dbReference>
<dbReference type="InterPro" id="IPR001653">
    <property type="entry name" value="DAP_epimerase_DapF"/>
</dbReference>
<dbReference type="Proteomes" id="UP000295560">
    <property type="component" value="Unassembled WGS sequence"/>
</dbReference>
<comment type="subunit">
    <text evidence="8">Homodimer.</text>
</comment>
<feature type="binding site" evidence="8">
    <location>
        <position position="83"/>
    </location>
    <ligand>
        <name>substrate</name>
    </ligand>
</feature>
<dbReference type="Pfam" id="PF01678">
    <property type="entry name" value="DAP_epimerase"/>
    <property type="match status" value="2"/>
</dbReference>
<evidence type="ECO:0000256" key="5">
    <source>
        <dbReference type="ARBA" id="ARBA00023154"/>
    </source>
</evidence>